<organism evidence="1 2">
    <name type="scientific">Meloidogyne enterolobii</name>
    <name type="common">Root-knot nematode worm</name>
    <name type="synonym">Meloidogyne mayaguensis</name>
    <dbReference type="NCBI Taxonomy" id="390850"/>
    <lineage>
        <taxon>Eukaryota</taxon>
        <taxon>Metazoa</taxon>
        <taxon>Ecdysozoa</taxon>
        <taxon>Nematoda</taxon>
        <taxon>Chromadorea</taxon>
        <taxon>Rhabditida</taxon>
        <taxon>Tylenchina</taxon>
        <taxon>Tylenchomorpha</taxon>
        <taxon>Tylenchoidea</taxon>
        <taxon>Meloidogynidae</taxon>
        <taxon>Meloidogyninae</taxon>
        <taxon>Meloidogyne</taxon>
    </lineage>
</organism>
<dbReference type="EMBL" id="CAJEWN010000499">
    <property type="protein sequence ID" value="CAD2184366.1"/>
    <property type="molecule type" value="Genomic_DNA"/>
</dbReference>
<dbReference type="AlphaFoldDB" id="A0A6V7WAY4"/>
<name>A0A6V7WAY4_MELEN</name>
<reference evidence="1 2" key="1">
    <citation type="submission" date="2020-08" db="EMBL/GenBank/DDBJ databases">
        <authorList>
            <person name="Koutsovoulos G."/>
            <person name="Danchin GJ E."/>
        </authorList>
    </citation>
    <scope>NUCLEOTIDE SEQUENCE [LARGE SCALE GENOMIC DNA]</scope>
</reference>
<sequence>MLITLTYFIEIIYVTRRKGKQIEVDTPKEDDSILNDKKIEELFDYNQLSKNDQIKQDKLFDDLQTELNRLLNYLNDSDELDDAQNNVEYFNEFKEFIYEQNKSFIDNLNNPEIKEKIKGLNTKGIERLDDLKNMVIDSDYLIINDSKYYNKYNRIDFVCPEGESFEKLTNNEPEPIGYELIPTKETINNYIEFLSKNNQQNEASTSSTSQPLVDIYKINISAIISRFINLIVKILNEDLEKFEDENKRLELIKDWNNVVGNVSLKTIYDMESKLCRIFLFLEKMVSLGWLFC</sequence>
<gene>
    <name evidence="1" type="ORF">MENT_LOCUS36712</name>
</gene>
<comment type="caution">
    <text evidence="1">The sequence shown here is derived from an EMBL/GenBank/DDBJ whole genome shotgun (WGS) entry which is preliminary data.</text>
</comment>
<evidence type="ECO:0000313" key="1">
    <source>
        <dbReference type="EMBL" id="CAD2184366.1"/>
    </source>
</evidence>
<protein>
    <submittedName>
        <fullName evidence="1">Uncharacterized protein</fullName>
    </submittedName>
</protein>
<evidence type="ECO:0000313" key="2">
    <source>
        <dbReference type="Proteomes" id="UP000580250"/>
    </source>
</evidence>
<proteinExistence type="predicted"/>
<accession>A0A6V7WAY4</accession>
<dbReference type="Proteomes" id="UP000580250">
    <property type="component" value="Unassembled WGS sequence"/>
</dbReference>